<dbReference type="KEGG" id="spir:CWM47_25425"/>
<dbReference type="RefSeq" id="WP_100991163.1">
    <property type="nucleotide sequence ID" value="NZ_CP025096.1"/>
</dbReference>
<sequence length="144" mass="16188">MANYPLPKFHFRVDWDGIANAGFTEVTGLEVTTEKIEYRDGASPEFSKIKMPGMQTFGDITLKRGSFKGDNEFFDWWNTVAMNTITRRNVTISLLNEAHEPVVVWKVKNAWPLKVTSSDLNAGSNEVSVETLVLAHEGVTIEHT</sequence>
<evidence type="ECO:0000313" key="2">
    <source>
        <dbReference type="Proteomes" id="UP000232883"/>
    </source>
</evidence>
<dbReference type="PANTHER" id="PTHR38009">
    <property type="entry name" value="CONSERVED HYPOTHETICAL PHAGE TAIL PROTEIN"/>
    <property type="match status" value="1"/>
</dbReference>
<proteinExistence type="predicted"/>
<keyword evidence="2" id="KW-1185">Reference proteome</keyword>
<dbReference type="OrthoDB" id="73314at2"/>
<dbReference type="InterPro" id="IPR011747">
    <property type="entry name" value="CHP02241"/>
</dbReference>
<dbReference type="Pfam" id="PF06841">
    <property type="entry name" value="Phage_T4_gp19"/>
    <property type="match status" value="1"/>
</dbReference>
<dbReference type="PANTHER" id="PTHR38009:SF1">
    <property type="entry name" value="CONSERVED HYPOTHETICAL PHAGE TAIL PROTEIN"/>
    <property type="match status" value="1"/>
</dbReference>
<reference evidence="1 2" key="1">
    <citation type="submission" date="2017-11" db="EMBL/GenBank/DDBJ databases">
        <title>Taxonomic description and genome sequences of Spirosoma HA7 sp. nov., isolated from pollen microhabitat of Corylus avellana.</title>
        <authorList>
            <person name="Ambika Manirajan B."/>
            <person name="Suarez C."/>
            <person name="Ratering S."/>
            <person name="Geissler-Plaum R."/>
            <person name="Cardinale M."/>
            <person name="Sylvia S."/>
        </authorList>
    </citation>
    <scope>NUCLEOTIDE SEQUENCE [LARGE SCALE GENOMIC DNA]</scope>
    <source>
        <strain evidence="1 2">HA7</strain>
    </source>
</reference>
<dbReference type="EMBL" id="CP025096">
    <property type="protein sequence ID" value="AUD04891.1"/>
    <property type="molecule type" value="Genomic_DNA"/>
</dbReference>
<dbReference type="Proteomes" id="UP000232883">
    <property type="component" value="Chromosome"/>
</dbReference>
<dbReference type="GO" id="GO:0005198">
    <property type="term" value="F:structural molecule activity"/>
    <property type="evidence" value="ECO:0007669"/>
    <property type="project" value="InterPro"/>
</dbReference>
<protein>
    <submittedName>
        <fullName evidence="1">Phage tail protein</fullName>
    </submittedName>
</protein>
<name>A0A2K8Z4V1_9BACT</name>
<gene>
    <name evidence="1" type="ORF">CWM47_25425</name>
</gene>
<dbReference type="NCBIfam" id="TIGR02241">
    <property type="entry name" value="conserved hypothetical phage tail region protein"/>
    <property type="match status" value="1"/>
</dbReference>
<organism evidence="1 2">
    <name type="scientific">Spirosoma pollinicola</name>
    <dbReference type="NCBI Taxonomy" id="2057025"/>
    <lineage>
        <taxon>Bacteria</taxon>
        <taxon>Pseudomonadati</taxon>
        <taxon>Bacteroidota</taxon>
        <taxon>Cytophagia</taxon>
        <taxon>Cytophagales</taxon>
        <taxon>Cytophagaceae</taxon>
        <taxon>Spirosoma</taxon>
    </lineage>
</organism>
<dbReference type="AlphaFoldDB" id="A0A2K8Z4V1"/>
<dbReference type="InterPro" id="IPR010667">
    <property type="entry name" value="Phage_T4_Gp19"/>
</dbReference>
<evidence type="ECO:0000313" key="1">
    <source>
        <dbReference type="EMBL" id="AUD04891.1"/>
    </source>
</evidence>
<accession>A0A2K8Z4V1</accession>